<organism evidence="2 3">
    <name type="scientific">Parafrankia soli</name>
    <dbReference type="NCBI Taxonomy" id="2599596"/>
    <lineage>
        <taxon>Bacteria</taxon>
        <taxon>Bacillati</taxon>
        <taxon>Actinomycetota</taxon>
        <taxon>Actinomycetes</taxon>
        <taxon>Frankiales</taxon>
        <taxon>Frankiaceae</taxon>
        <taxon>Parafrankia</taxon>
    </lineage>
</organism>
<feature type="transmembrane region" description="Helical" evidence="1">
    <location>
        <begin position="156"/>
        <end position="176"/>
    </location>
</feature>
<keyword evidence="1" id="KW-0472">Membrane</keyword>
<dbReference type="EMBL" id="MAXA01000257">
    <property type="protein sequence ID" value="OHV21169.1"/>
    <property type="molecule type" value="Genomic_DNA"/>
</dbReference>
<accession>A0A1S1PJC4</accession>
<protein>
    <submittedName>
        <fullName evidence="2">Uncharacterized protein</fullName>
    </submittedName>
</protein>
<reference evidence="3" key="1">
    <citation type="submission" date="2016-07" db="EMBL/GenBank/DDBJ databases">
        <title>Frankia sp. NRRL B-16219 Genome sequencing.</title>
        <authorList>
            <person name="Ghodhbane-Gtari F."/>
            <person name="Swanson E."/>
            <person name="Gueddou A."/>
            <person name="Louati M."/>
            <person name="Nouioui I."/>
            <person name="Hezbri K."/>
            <person name="Abebe-Akele F."/>
            <person name="Simpson S."/>
            <person name="Morris K."/>
            <person name="Thomas K."/>
            <person name="Gtari M."/>
            <person name="Tisa L.S."/>
        </authorList>
    </citation>
    <scope>NUCLEOTIDE SEQUENCE [LARGE SCALE GENOMIC DNA]</scope>
    <source>
        <strain evidence="3">NRRL B-16219</strain>
    </source>
</reference>
<feature type="transmembrane region" description="Helical" evidence="1">
    <location>
        <begin position="44"/>
        <end position="63"/>
    </location>
</feature>
<evidence type="ECO:0000256" key="1">
    <source>
        <dbReference type="SAM" id="Phobius"/>
    </source>
</evidence>
<dbReference type="AlphaFoldDB" id="A0A1S1PJC4"/>
<evidence type="ECO:0000313" key="3">
    <source>
        <dbReference type="Proteomes" id="UP000179769"/>
    </source>
</evidence>
<keyword evidence="1" id="KW-1133">Transmembrane helix</keyword>
<sequence length="229" mass="23976">MTVTATRTGGPGAVAPRPAAVPIPFARLVRVEWDKCLGTRATRWLLAVATAVSVLCQLVPLLLPDDVDQWASVYLGLGSVGFGVLLPVGVILALLAVVATFVIGLGGMAVAEWGLGRSVVADRPWGLLVLGLVLASVVGTVSAMGFAALFGSSAAAIVSVYLIPTLWGVVFSFGVLRKLSPWLDSAQSVTWMQEARFDGHLGQMAVSSALWVLVPLVAGFVRTLRREVS</sequence>
<evidence type="ECO:0000313" key="2">
    <source>
        <dbReference type="EMBL" id="OHV21169.1"/>
    </source>
</evidence>
<feature type="transmembrane region" description="Helical" evidence="1">
    <location>
        <begin position="127"/>
        <end position="150"/>
    </location>
</feature>
<dbReference type="Proteomes" id="UP000179769">
    <property type="component" value="Unassembled WGS sequence"/>
</dbReference>
<comment type="caution">
    <text evidence="2">The sequence shown here is derived from an EMBL/GenBank/DDBJ whole genome shotgun (WGS) entry which is preliminary data.</text>
</comment>
<dbReference type="OrthoDB" id="3822725at2"/>
<dbReference type="RefSeq" id="WP_071066517.1">
    <property type="nucleotide sequence ID" value="NZ_MAXA01000257.1"/>
</dbReference>
<keyword evidence="1" id="KW-0812">Transmembrane</keyword>
<feature type="transmembrane region" description="Helical" evidence="1">
    <location>
        <begin position="197"/>
        <end position="221"/>
    </location>
</feature>
<gene>
    <name evidence="2" type="ORF">BBK14_07760</name>
</gene>
<keyword evidence="3" id="KW-1185">Reference proteome</keyword>
<name>A0A1S1PJC4_9ACTN</name>
<feature type="transmembrane region" description="Helical" evidence="1">
    <location>
        <begin position="83"/>
        <end position="115"/>
    </location>
</feature>
<proteinExistence type="predicted"/>